<dbReference type="EMBL" id="JRZE01000003">
    <property type="protein sequence ID" value="KHF44404.1"/>
    <property type="molecule type" value="Genomic_DNA"/>
</dbReference>
<dbReference type="OrthoDB" id="3556648at2"/>
<sequence>MAVRLDVDLLKFQQARVENERETPPVFRRARLNLNLGKFANRKKPTPLILVDDPLALRYLCRV</sequence>
<gene>
    <name evidence="1" type="ORF">MINT15_12860</name>
</gene>
<name>A0A837DDF8_9PSEU</name>
<proteinExistence type="predicted"/>
<comment type="caution">
    <text evidence="1">The sequence shown here is derived from an EMBL/GenBank/DDBJ whole genome shotgun (WGS) entry which is preliminary data.</text>
</comment>
<reference evidence="1 2" key="1">
    <citation type="submission" date="2014-10" db="EMBL/GenBank/DDBJ databases">
        <title>Genome sequence of Micropolyspora internatus JCM3315.</title>
        <authorList>
            <person name="Shin S.-K."/>
            <person name="Yi H."/>
        </authorList>
    </citation>
    <scope>NUCLEOTIDE SEQUENCE [LARGE SCALE GENOMIC DNA]</scope>
    <source>
        <strain evidence="1 2">JCM 3315</strain>
    </source>
</reference>
<accession>A0A837DDF8</accession>
<dbReference type="RefSeq" id="WP_015787926.1">
    <property type="nucleotide sequence ID" value="NZ_CALJZO010000088.1"/>
</dbReference>
<organism evidence="1 2">
    <name type="scientific">Saccharomonospora viridis</name>
    <dbReference type="NCBI Taxonomy" id="1852"/>
    <lineage>
        <taxon>Bacteria</taxon>
        <taxon>Bacillati</taxon>
        <taxon>Actinomycetota</taxon>
        <taxon>Actinomycetes</taxon>
        <taxon>Pseudonocardiales</taxon>
        <taxon>Pseudonocardiaceae</taxon>
        <taxon>Saccharomonospora</taxon>
    </lineage>
</organism>
<evidence type="ECO:0000313" key="1">
    <source>
        <dbReference type="EMBL" id="KHF44404.1"/>
    </source>
</evidence>
<evidence type="ECO:0000313" key="2">
    <source>
        <dbReference type="Proteomes" id="UP000030848"/>
    </source>
</evidence>
<protein>
    <submittedName>
        <fullName evidence="1">Uncharacterized protein</fullName>
    </submittedName>
</protein>
<dbReference type="Proteomes" id="UP000030848">
    <property type="component" value="Unassembled WGS sequence"/>
</dbReference>
<dbReference type="AlphaFoldDB" id="A0A837DDF8"/>